<evidence type="ECO:0000313" key="7">
    <source>
        <dbReference type="EMBL" id="CDI52988.1"/>
    </source>
</evidence>
<protein>
    <submittedName>
        <fullName evidence="7">Related to MKC7-aspartyl protease of the periplasmic space</fullName>
    </submittedName>
</protein>
<accession>A0A077R2K8</accession>
<evidence type="ECO:0000256" key="3">
    <source>
        <dbReference type="PIRSR" id="PIRSR601461-1"/>
    </source>
</evidence>
<dbReference type="PRINTS" id="PR00792">
    <property type="entry name" value="PEPSIN"/>
</dbReference>
<comment type="similarity">
    <text evidence="1 4">Belongs to the peptidase A1 family.</text>
</comment>
<dbReference type="PROSITE" id="PS51767">
    <property type="entry name" value="PEPTIDASE_A1"/>
    <property type="match status" value="1"/>
</dbReference>
<dbReference type="PROSITE" id="PS00141">
    <property type="entry name" value="ASP_PROTEASE"/>
    <property type="match status" value="1"/>
</dbReference>
<feature type="active site" evidence="3">
    <location>
        <position position="411"/>
    </location>
</feature>
<reference evidence="7" key="1">
    <citation type="journal article" date="2014" name="Genome Biol. Evol.">
        <title>Gene Loss Rather Than Gene Gain Is Associated with a Host Jump from Monocots to Dicots in the Smut Fungus Melanopsichium pennsylvanicum.</title>
        <authorList>
            <person name="Sharma R."/>
            <person name="Mishra B."/>
            <person name="Runge F."/>
            <person name="Thines M."/>
        </authorList>
    </citation>
    <scope>NUCLEOTIDE SEQUENCE</scope>
    <source>
        <strain evidence="7">4</strain>
    </source>
</reference>
<dbReference type="InterPro" id="IPR001461">
    <property type="entry name" value="Aspartic_peptidase_A1"/>
</dbReference>
<evidence type="ECO:0000256" key="5">
    <source>
        <dbReference type="SAM" id="SignalP"/>
    </source>
</evidence>
<evidence type="ECO:0000256" key="4">
    <source>
        <dbReference type="RuleBase" id="RU000454"/>
    </source>
</evidence>
<evidence type="ECO:0000256" key="1">
    <source>
        <dbReference type="ARBA" id="ARBA00007447"/>
    </source>
</evidence>
<dbReference type="Pfam" id="PF00026">
    <property type="entry name" value="Asp"/>
    <property type="match status" value="3"/>
</dbReference>
<dbReference type="PANTHER" id="PTHR47966:SF74">
    <property type="entry name" value="AGR407CP"/>
    <property type="match status" value="1"/>
</dbReference>
<proteinExistence type="inferred from homology"/>
<feature type="signal peptide" evidence="5">
    <location>
        <begin position="1"/>
        <end position="27"/>
    </location>
</feature>
<dbReference type="InterPro" id="IPR021109">
    <property type="entry name" value="Peptidase_aspartic_dom_sf"/>
</dbReference>
<dbReference type="EMBL" id="HG529562">
    <property type="protein sequence ID" value="CDI52988.1"/>
    <property type="molecule type" value="Genomic_DNA"/>
</dbReference>
<keyword evidence="2 4" id="KW-0064">Aspartyl protease</keyword>
<feature type="active site" evidence="3">
    <location>
        <position position="131"/>
    </location>
</feature>
<organism evidence="7">
    <name type="scientific">Melanopsichium pennsylvanicum 4</name>
    <dbReference type="NCBI Taxonomy" id="1398559"/>
    <lineage>
        <taxon>Eukaryota</taxon>
        <taxon>Fungi</taxon>
        <taxon>Dikarya</taxon>
        <taxon>Basidiomycota</taxon>
        <taxon>Ustilaginomycotina</taxon>
        <taxon>Ustilaginomycetes</taxon>
        <taxon>Ustilaginales</taxon>
        <taxon>Ustilaginaceae</taxon>
        <taxon>Melanopsichium</taxon>
    </lineage>
</organism>
<dbReference type="SUPFAM" id="SSF50630">
    <property type="entry name" value="Acid proteases"/>
    <property type="match status" value="1"/>
</dbReference>
<dbReference type="Gene3D" id="2.40.70.10">
    <property type="entry name" value="Acid Proteases"/>
    <property type="match status" value="2"/>
</dbReference>
<evidence type="ECO:0000256" key="2">
    <source>
        <dbReference type="ARBA" id="ARBA00022750"/>
    </source>
</evidence>
<dbReference type="PANTHER" id="PTHR47966">
    <property type="entry name" value="BETA-SITE APP-CLEAVING ENZYME, ISOFORM A-RELATED"/>
    <property type="match status" value="1"/>
</dbReference>
<name>A0A077R2K8_9BASI</name>
<feature type="domain" description="Peptidase A1" evidence="6">
    <location>
        <begin position="112"/>
        <end position="526"/>
    </location>
</feature>
<sequence>MMNTQPWLFILASLLLIIVSIAPTVEAVSSPPSFVKLSNVPSSGPAPIPLRAPSHLQKRDLDHGSLQQTFQSQADLRLSSLFPRQSSSDGTTTSSSSPNDKLQALGYLSGAYHIPLNISSSPAQLVFVQLDTGSSDLWVTSTSCTTSECKKDGVLKFDPSKSAGLERIEVDASIRLNVTASSFGGNSTNLSASDFTPLDRASGFGKRQSSGQGNGKADVLFMITYTDDTNASGSLASDTISLSTLSVPHQTFALINSTSLTLSAQGISGVLGLGFPRGSVISRSLVGFENQIGEDTKTSPFMTSVLQTSEVSYPMFGLYLSRTGGRATIGAVDAQILPTRNDREQVEWYDVYPFPSGATNLAANDTLNIDGAALGPFVQWVLPLHSAGISGTPATLTRTYSQTKLPLALIDSGSSSIIGPASDVESIFSHITNARHVGGGRFVVPCDTTDRMYFSFGGRNITLLPSDYIIGPDAQEPFLCFAWPAASSNTDATGVGWILGTPFLRAVYSLFSIGINDKESPKIGFYPLRQPAQATASSIVFAPQPTQSLSKFLASQATTINSLIPNQLVSLTRASTNVYFFQNATTTPSVGVVATRVGATWSHSAILPTAVIGSGVVDLPVVANSSSAMGLPSNPAATGGGDGGSGGAASNGAISAELRRGGRVEAVIGVLIAVVIGDSFVL</sequence>
<keyword evidence="4" id="KW-0378">Hydrolase</keyword>
<dbReference type="InterPro" id="IPR001969">
    <property type="entry name" value="Aspartic_peptidase_AS"/>
</dbReference>
<keyword evidence="4 7" id="KW-0645">Protease</keyword>
<feature type="chain" id="PRO_5001722944" evidence="5">
    <location>
        <begin position="28"/>
        <end position="682"/>
    </location>
</feature>
<dbReference type="AlphaFoldDB" id="A0A077R2K8"/>
<dbReference type="CDD" id="cd05471">
    <property type="entry name" value="pepsin_like"/>
    <property type="match status" value="1"/>
</dbReference>
<evidence type="ECO:0000259" key="6">
    <source>
        <dbReference type="PROSITE" id="PS51767"/>
    </source>
</evidence>
<dbReference type="InterPro" id="IPR034164">
    <property type="entry name" value="Pepsin-like_dom"/>
</dbReference>
<dbReference type="GO" id="GO:0004190">
    <property type="term" value="F:aspartic-type endopeptidase activity"/>
    <property type="evidence" value="ECO:0007669"/>
    <property type="project" value="UniProtKB-KW"/>
</dbReference>
<dbReference type="InterPro" id="IPR033121">
    <property type="entry name" value="PEPTIDASE_A1"/>
</dbReference>
<dbReference type="GO" id="GO:0006508">
    <property type="term" value="P:proteolysis"/>
    <property type="evidence" value="ECO:0007669"/>
    <property type="project" value="UniProtKB-KW"/>
</dbReference>
<keyword evidence="5" id="KW-0732">Signal</keyword>